<dbReference type="Proteomes" id="UP000190648">
    <property type="component" value="Unassembled WGS sequence"/>
</dbReference>
<reference evidence="1 2" key="1">
    <citation type="submission" date="2016-02" db="EMBL/GenBank/DDBJ databases">
        <title>Band-tailed pigeon sequencing and assembly.</title>
        <authorList>
            <person name="Soares A.E."/>
            <person name="Novak B.J."/>
            <person name="Rice E.S."/>
            <person name="O'Connell B."/>
            <person name="Chang D."/>
            <person name="Weber S."/>
            <person name="Shapiro B."/>
        </authorList>
    </citation>
    <scope>NUCLEOTIDE SEQUENCE [LARGE SCALE GENOMIC DNA]</scope>
    <source>
        <strain evidence="1">BTP2013</strain>
        <tissue evidence="1">Blood</tissue>
    </source>
</reference>
<keyword evidence="2" id="KW-1185">Reference proteome</keyword>
<gene>
    <name evidence="1" type="ORF">AV530_017315</name>
</gene>
<accession>A0A1V4JFR1</accession>
<evidence type="ECO:0000313" key="2">
    <source>
        <dbReference type="Proteomes" id="UP000190648"/>
    </source>
</evidence>
<proteinExistence type="predicted"/>
<protein>
    <submittedName>
        <fullName evidence="1">Uncharacterized protein</fullName>
    </submittedName>
</protein>
<dbReference type="EMBL" id="LSYS01007721">
    <property type="protein sequence ID" value="OPJ70996.1"/>
    <property type="molecule type" value="Genomic_DNA"/>
</dbReference>
<sequence length="113" mass="13008">MSFLLGNAASLTVDCFLFRSRDQGTPACMAEVQHNFDRKDRSERTAVKNGTMTLFNWNMKTQPSGMYGNMPACLKQITLCDDYANIRQRPEKGQKGYLLYFLFLIHKDVDEEI</sequence>
<name>A0A1V4JFR1_PATFA</name>
<organism evidence="1 2">
    <name type="scientific">Patagioenas fasciata monilis</name>
    <dbReference type="NCBI Taxonomy" id="372326"/>
    <lineage>
        <taxon>Eukaryota</taxon>
        <taxon>Metazoa</taxon>
        <taxon>Chordata</taxon>
        <taxon>Craniata</taxon>
        <taxon>Vertebrata</taxon>
        <taxon>Euteleostomi</taxon>
        <taxon>Archelosauria</taxon>
        <taxon>Archosauria</taxon>
        <taxon>Dinosauria</taxon>
        <taxon>Saurischia</taxon>
        <taxon>Theropoda</taxon>
        <taxon>Coelurosauria</taxon>
        <taxon>Aves</taxon>
        <taxon>Neognathae</taxon>
        <taxon>Neoaves</taxon>
        <taxon>Columbimorphae</taxon>
        <taxon>Columbiformes</taxon>
        <taxon>Columbidae</taxon>
        <taxon>Patagioenas</taxon>
    </lineage>
</organism>
<comment type="caution">
    <text evidence="1">The sequence shown here is derived from an EMBL/GenBank/DDBJ whole genome shotgun (WGS) entry which is preliminary data.</text>
</comment>
<evidence type="ECO:0000313" key="1">
    <source>
        <dbReference type="EMBL" id="OPJ70996.1"/>
    </source>
</evidence>
<dbReference type="AlphaFoldDB" id="A0A1V4JFR1"/>